<dbReference type="EMBL" id="OVEO01000019">
    <property type="protein sequence ID" value="SPR01924.1"/>
    <property type="molecule type" value="Genomic_DNA"/>
</dbReference>
<reference evidence="2 4" key="2">
    <citation type="submission" date="2018-03" db="EMBL/GenBank/DDBJ databases">
        <authorList>
            <person name="Fogelqvist J."/>
        </authorList>
    </citation>
    <scope>NUCLEOTIDE SEQUENCE [LARGE SCALE GENOMIC DNA]</scope>
</reference>
<dbReference type="OrthoDB" id="184190at2759"/>
<proteinExistence type="predicted"/>
<organism evidence="1 3">
    <name type="scientific">Plasmodiophora brassicae</name>
    <name type="common">Clubroot disease agent</name>
    <dbReference type="NCBI Taxonomy" id="37360"/>
    <lineage>
        <taxon>Eukaryota</taxon>
        <taxon>Sar</taxon>
        <taxon>Rhizaria</taxon>
        <taxon>Endomyxa</taxon>
        <taxon>Phytomyxea</taxon>
        <taxon>Plasmodiophorida</taxon>
        <taxon>Plasmodiophoridae</taxon>
        <taxon>Plasmodiophora</taxon>
    </lineage>
</organism>
<geneLocation type="mitochondrion" evidence="2"/>
<keyword evidence="3" id="KW-1185">Reference proteome</keyword>
<evidence type="ECO:0000313" key="4">
    <source>
        <dbReference type="Proteomes" id="UP000290189"/>
    </source>
</evidence>
<name>A0A0G4INZ1_PLABS</name>
<dbReference type="AlphaFoldDB" id="A0A0G4INZ1"/>
<accession>A0A0G4INZ1</accession>
<protein>
    <submittedName>
        <fullName evidence="1">Uncharacterized protein</fullName>
    </submittedName>
</protein>
<evidence type="ECO:0000313" key="3">
    <source>
        <dbReference type="Proteomes" id="UP000039324"/>
    </source>
</evidence>
<dbReference type="Proteomes" id="UP000039324">
    <property type="component" value="Unassembled WGS sequence"/>
</dbReference>
<evidence type="ECO:0000313" key="2">
    <source>
        <dbReference type="EMBL" id="SPR01924.1"/>
    </source>
</evidence>
<evidence type="ECO:0000313" key="1">
    <source>
        <dbReference type="EMBL" id="CEO96971.1"/>
    </source>
</evidence>
<reference evidence="1 3" key="1">
    <citation type="submission" date="2015-02" db="EMBL/GenBank/DDBJ databases">
        <authorList>
            <person name="Chooi Y.-H."/>
        </authorList>
    </citation>
    <scope>NUCLEOTIDE SEQUENCE [LARGE SCALE GENOMIC DNA]</scope>
    <source>
        <strain evidence="1">E3</strain>
    </source>
</reference>
<dbReference type="EMBL" id="CDSF01000077">
    <property type="protein sequence ID" value="CEO96971.1"/>
    <property type="molecule type" value="Genomic_DNA"/>
</dbReference>
<keyword evidence="2" id="KW-0496">Mitochondrion</keyword>
<gene>
    <name evidence="1" type="ORF">PBRA_005575</name>
    <name evidence="2" type="ORF">PLBR_LOCUS9139</name>
</gene>
<dbReference type="Proteomes" id="UP000290189">
    <property type="component" value="Unassembled WGS sequence"/>
</dbReference>
<sequence length="107" mass="11870">MLSVVMRRVACASRRPWSGAFAGMKTSAIPIAEETSEQYDEYEASWRVKCYNPADYGKDDVIPATMHGTLEWLISSPPEMHLFEETPIIYEATGGPSSPPIAYEPGK</sequence>